<evidence type="ECO:0000256" key="1">
    <source>
        <dbReference type="SAM" id="MobiDB-lite"/>
    </source>
</evidence>
<name>A0A7L4YU59_9ACTN</name>
<reference evidence="2 3" key="1">
    <citation type="journal article" date="2018" name="Int. J. Syst. Evol. Microbiol.">
        <title>Epidermidibacterium keratini gen. nov., sp. nov., a member of the family Sporichthyaceae, isolated from keratin epidermis.</title>
        <authorList>
            <person name="Lee D.G."/>
            <person name="Trujillo M.E."/>
            <person name="Kang S."/>
            <person name="Nam J.J."/>
            <person name="Kim Y.J."/>
        </authorList>
    </citation>
    <scope>NUCLEOTIDE SEQUENCE [LARGE SCALE GENOMIC DNA]</scope>
    <source>
        <strain evidence="2 3">EPI-7</strain>
    </source>
</reference>
<feature type="region of interest" description="Disordered" evidence="1">
    <location>
        <begin position="1"/>
        <end position="57"/>
    </location>
</feature>
<feature type="compositionally biased region" description="Basic and acidic residues" evidence="1">
    <location>
        <begin position="43"/>
        <end position="57"/>
    </location>
</feature>
<feature type="compositionally biased region" description="Polar residues" evidence="1">
    <location>
        <begin position="1"/>
        <end position="19"/>
    </location>
</feature>
<sequence>MYQTPSSVYCHSANTNQSIGIGADGTPPWTEPVHSPHPGLTKGPRDSCEADRSRPRI</sequence>
<proteinExistence type="predicted"/>
<dbReference type="InParanoid" id="A0A7L4YU59"/>
<dbReference type="EMBL" id="CP047156">
    <property type="protein sequence ID" value="QHC02414.1"/>
    <property type="molecule type" value="Genomic_DNA"/>
</dbReference>
<keyword evidence="3" id="KW-1185">Reference proteome</keyword>
<dbReference type="RefSeq" id="WP_159547529.1">
    <property type="nucleotide sequence ID" value="NZ_CP047156.1"/>
</dbReference>
<gene>
    <name evidence="2" type="ORF">EK0264_11910</name>
</gene>
<dbReference type="Proteomes" id="UP000463857">
    <property type="component" value="Chromosome"/>
</dbReference>
<dbReference type="AlphaFoldDB" id="A0A7L4YU59"/>
<organism evidence="2 3">
    <name type="scientific">Epidermidibacterium keratini</name>
    <dbReference type="NCBI Taxonomy" id="1891644"/>
    <lineage>
        <taxon>Bacteria</taxon>
        <taxon>Bacillati</taxon>
        <taxon>Actinomycetota</taxon>
        <taxon>Actinomycetes</taxon>
        <taxon>Sporichthyales</taxon>
        <taxon>Sporichthyaceae</taxon>
        <taxon>Epidermidibacterium</taxon>
    </lineage>
</organism>
<protein>
    <submittedName>
        <fullName evidence="2">CxxxxCH/CxxCH domain-containing protein</fullName>
    </submittedName>
</protein>
<dbReference type="KEGG" id="eke:EK0264_11910"/>
<evidence type="ECO:0000313" key="3">
    <source>
        <dbReference type="Proteomes" id="UP000463857"/>
    </source>
</evidence>
<evidence type="ECO:0000313" key="2">
    <source>
        <dbReference type="EMBL" id="QHC02414.1"/>
    </source>
</evidence>
<accession>A0A7L4YU59</accession>